<dbReference type="PANTHER" id="PTHR37313:SF1">
    <property type="entry name" value="UPF0749 PROTEIN RV1823"/>
    <property type="match status" value="1"/>
</dbReference>
<accession>A0A4R1C0A2</accession>
<evidence type="ECO:0000256" key="1">
    <source>
        <dbReference type="ARBA" id="ARBA00009108"/>
    </source>
</evidence>
<dbReference type="Proteomes" id="UP000295453">
    <property type="component" value="Unassembled WGS sequence"/>
</dbReference>
<gene>
    <name evidence="4" type="ORF">EPD65_11135</name>
</gene>
<dbReference type="EMBL" id="SJZJ01000017">
    <property type="protein sequence ID" value="TCJ23408.1"/>
    <property type="molecule type" value="Genomic_DNA"/>
</dbReference>
<keyword evidence="5" id="KW-1185">Reference proteome</keyword>
<dbReference type="GO" id="GO:0005886">
    <property type="term" value="C:plasma membrane"/>
    <property type="evidence" value="ECO:0007669"/>
    <property type="project" value="TreeGrafter"/>
</dbReference>
<dbReference type="Pfam" id="PF05949">
    <property type="entry name" value="DUF881"/>
    <property type="match status" value="1"/>
</dbReference>
<dbReference type="AlphaFoldDB" id="A0A4R1C0A2"/>
<protein>
    <submittedName>
        <fullName evidence="4">DUF881 domain-containing protein</fullName>
    </submittedName>
</protein>
<feature type="transmembrane region" description="Helical" evidence="3">
    <location>
        <begin position="68"/>
        <end position="86"/>
    </location>
</feature>
<reference evidence="4 5" key="1">
    <citation type="submission" date="2019-03" db="EMBL/GenBank/DDBJ databases">
        <authorList>
            <person name="Kim M.K.M."/>
        </authorList>
    </citation>
    <scope>NUCLEOTIDE SEQUENCE [LARGE SCALE GENOMIC DNA]</scope>
    <source>
        <strain evidence="4 5">18JY15-6</strain>
    </source>
</reference>
<evidence type="ECO:0000313" key="4">
    <source>
        <dbReference type="EMBL" id="TCJ23408.1"/>
    </source>
</evidence>
<comment type="caution">
    <text evidence="4">The sequence shown here is derived from an EMBL/GenBank/DDBJ whole genome shotgun (WGS) entry which is preliminary data.</text>
</comment>
<sequence>MHGRCASSSRRPTRGRRVRMPERAPLPAHVTMPLLDVVIRNSLDVDYQHVAEVRKAAGEPASEGVRRWPAAAIVAVFGLLLVVAAVQTKASAGADALARDELVHQIGLKRDGLRDANREIGDLQDEITSLTTRQQSLTRTENSLAAHNDDVGAVAGYHAVRGGGVKASLDNSADGSADGVVRDEDLATLVDGLWAAGAEAISINGIRLTVTTGIRTAGSAILVHDRALRPPYVVLAVGDVNSLQSRFVETSSGVDFLGLRSRFGFVFSMNNQTNLRLPAAARPDLVRAKPADAKTEEVAP</sequence>
<name>A0A4R1C0A2_9ACTN</name>
<evidence type="ECO:0000313" key="5">
    <source>
        <dbReference type="Proteomes" id="UP000295453"/>
    </source>
</evidence>
<evidence type="ECO:0000256" key="3">
    <source>
        <dbReference type="SAM" id="Phobius"/>
    </source>
</evidence>
<organism evidence="4 5">
    <name type="scientific">Nocardioides jejuensis</name>
    <dbReference type="NCBI Taxonomy" id="2502782"/>
    <lineage>
        <taxon>Bacteria</taxon>
        <taxon>Bacillati</taxon>
        <taxon>Actinomycetota</taxon>
        <taxon>Actinomycetes</taxon>
        <taxon>Propionibacteriales</taxon>
        <taxon>Nocardioidaceae</taxon>
        <taxon>Nocardioides</taxon>
    </lineage>
</organism>
<feature type="region of interest" description="Disordered" evidence="2">
    <location>
        <begin position="1"/>
        <end position="22"/>
    </location>
</feature>
<keyword evidence="3" id="KW-0812">Transmembrane</keyword>
<dbReference type="PANTHER" id="PTHR37313">
    <property type="entry name" value="UPF0749 PROTEIN RV1825"/>
    <property type="match status" value="1"/>
</dbReference>
<keyword evidence="3" id="KW-1133">Transmembrane helix</keyword>
<keyword evidence="3" id="KW-0472">Membrane</keyword>
<comment type="similarity">
    <text evidence="1">Belongs to the UPF0749 family.</text>
</comment>
<dbReference type="InterPro" id="IPR010273">
    <property type="entry name" value="DUF881"/>
</dbReference>
<dbReference type="Gene3D" id="3.30.70.1880">
    <property type="entry name" value="Protein of unknown function DUF881"/>
    <property type="match status" value="1"/>
</dbReference>
<proteinExistence type="inferred from homology"/>
<dbReference type="OrthoDB" id="3218134at2"/>
<evidence type="ECO:0000256" key="2">
    <source>
        <dbReference type="SAM" id="MobiDB-lite"/>
    </source>
</evidence>